<dbReference type="GeneID" id="115876422"/>
<dbReference type="CDD" id="cd07990">
    <property type="entry name" value="LPLAT_LCLAT1-like"/>
    <property type="match status" value="1"/>
</dbReference>
<sequence length="376" mass="44154">MEGTTHSFRSWSTISVGFLRLCFILVNNLYCIPTYIIWMYILWPIQIVNPKLYWKIEGHMFHFLLAMVSLWCDSAGYRILEAGDDISECLDKRTLIIANHQSTGDVPMLFSCYNVRKGVLPNVMWIMDSLFKYTNFGAVSYLHQDFFIKSGKQHREKALHDLSTHLSNKYIPLNRNWLVLFPEGGFLRKRKAISHKYAEQNNFPKLENVSLPRVGALNIIMNAVGPKSTTNNNCKNYSCNRTELGPTQISYVLDITIAYPKGIPIDLSHIVFGHRTPCETVFFYRLYRSSEVPEESDAMRDWLFKRWVEKERMLQSYYDTGEMSTEFSRTKVYKPKLVVQDNLRFLILHLFFVISSYVHVRMFFAVYYSCMHYLVY</sequence>
<keyword evidence="2" id="KW-0808">Transferase</keyword>
<proteinExistence type="inferred from homology"/>
<keyword evidence="4" id="KW-0472">Membrane</keyword>
<dbReference type="Pfam" id="PF01553">
    <property type="entry name" value="Acyltransferase"/>
    <property type="match status" value="1"/>
</dbReference>
<dbReference type="PANTHER" id="PTHR10983">
    <property type="entry name" value="1-ACYLGLYCEROL-3-PHOSPHATE ACYLTRANSFERASE-RELATED"/>
    <property type="match status" value="1"/>
</dbReference>
<dbReference type="InterPro" id="IPR032098">
    <property type="entry name" value="Acyltransf_C"/>
</dbReference>
<feature type="transmembrane region" description="Helical" evidence="4">
    <location>
        <begin position="21"/>
        <end position="41"/>
    </location>
</feature>
<dbReference type="InterPro" id="IPR002123">
    <property type="entry name" value="Plipid/glycerol_acylTrfase"/>
</dbReference>
<dbReference type="AlphaFoldDB" id="A0A6J2XAT0"/>
<evidence type="ECO:0000313" key="6">
    <source>
        <dbReference type="Proteomes" id="UP000504635"/>
    </source>
</evidence>
<dbReference type="KEGG" id="soy:115876422"/>
<protein>
    <submittedName>
        <fullName evidence="7">Acyl-CoA:lysophosphatidylglycerol acyltransferase 1-like</fullName>
    </submittedName>
</protein>
<evidence type="ECO:0000256" key="2">
    <source>
        <dbReference type="ARBA" id="ARBA00022679"/>
    </source>
</evidence>
<dbReference type="OrthoDB" id="5920068at2759"/>
<dbReference type="InParanoid" id="A0A6J2XAT0"/>
<reference evidence="7" key="1">
    <citation type="submission" date="2025-08" db="UniProtKB">
        <authorList>
            <consortium name="RefSeq"/>
        </authorList>
    </citation>
    <scope>IDENTIFICATION</scope>
    <source>
        <tissue evidence="7">Gonads</tissue>
    </source>
</reference>
<keyword evidence="6" id="KW-1185">Reference proteome</keyword>
<dbReference type="SUPFAM" id="SSF69593">
    <property type="entry name" value="Glycerol-3-phosphate (1)-acyltransferase"/>
    <property type="match status" value="1"/>
</dbReference>
<evidence type="ECO:0000256" key="4">
    <source>
        <dbReference type="SAM" id="Phobius"/>
    </source>
</evidence>
<keyword evidence="4" id="KW-0812">Transmembrane</keyword>
<dbReference type="PANTHER" id="PTHR10983:SF2">
    <property type="entry name" value="ACYL-COA:LYSOPHOSPHATIDYLGLYCEROL ACYLTRANSFERASE 1"/>
    <property type="match status" value="1"/>
</dbReference>
<dbReference type="GO" id="GO:0036149">
    <property type="term" value="P:phosphatidylinositol acyl-chain remodeling"/>
    <property type="evidence" value="ECO:0007669"/>
    <property type="project" value="TreeGrafter"/>
</dbReference>
<accession>A0A6J2XAT0</accession>
<feature type="domain" description="Phospholipid/glycerol acyltransferase" evidence="5">
    <location>
        <begin position="94"/>
        <end position="260"/>
    </location>
</feature>
<evidence type="ECO:0000313" key="7">
    <source>
        <dbReference type="RefSeq" id="XP_030748060.1"/>
    </source>
</evidence>
<comment type="similarity">
    <text evidence="1">Belongs to the 1-acyl-sn-glycerol-3-phosphate acyltransferase family.</text>
</comment>
<name>A0A6J2XAT0_SITOR</name>
<keyword evidence="4" id="KW-1133">Transmembrane helix</keyword>
<dbReference type="GO" id="GO:0005783">
    <property type="term" value="C:endoplasmic reticulum"/>
    <property type="evidence" value="ECO:0007669"/>
    <property type="project" value="TreeGrafter"/>
</dbReference>
<dbReference type="Proteomes" id="UP000504635">
    <property type="component" value="Unplaced"/>
</dbReference>
<dbReference type="GO" id="GO:0016746">
    <property type="term" value="F:acyltransferase activity"/>
    <property type="evidence" value="ECO:0007669"/>
    <property type="project" value="UniProtKB-KW"/>
</dbReference>
<evidence type="ECO:0000256" key="3">
    <source>
        <dbReference type="ARBA" id="ARBA00023315"/>
    </source>
</evidence>
<dbReference type="Pfam" id="PF16076">
    <property type="entry name" value="Acyltransf_C"/>
    <property type="match status" value="1"/>
</dbReference>
<feature type="transmembrane region" description="Helical" evidence="4">
    <location>
        <begin position="345"/>
        <end position="368"/>
    </location>
</feature>
<organism evidence="6 7">
    <name type="scientific">Sitophilus oryzae</name>
    <name type="common">Rice weevil</name>
    <name type="synonym">Curculio oryzae</name>
    <dbReference type="NCBI Taxonomy" id="7048"/>
    <lineage>
        <taxon>Eukaryota</taxon>
        <taxon>Metazoa</taxon>
        <taxon>Ecdysozoa</taxon>
        <taxon>Arthropoda</taxon>
        <taxon>Hexapoda</taxon>
        <taxon>Insecta</taxon>
        <taxon>Pterygota</taxon>
        <taxon>Neoptera</taxon>
        <taxon>Endopterygota</taxon>
        <taxon>Coleoptera</taxon>
        <taxon>Polyphaga</taxon>
        <taxon>Cucujiformia</taxon>
        <taxon>Curculionidae</taxon>
        <taxon>Dryophthorinae</taxon>
        <taxon>Sitophilus</taxon>
    </lineage>
</organism>
<gene>
    <name evidence="7" type="primary">LOC115876422</name>
</gene>
<dbReference type="RefSeq" id="XP_030748060.1">
    <property type="nucleotide sequence ID" value="XM_030892200.1"/>
</dbReference>
<evidence type="ECO:0000256" key="1">
    <source>
        <dbReference type="ARBA" id="ARBA00008655"/>
    </source>
</evidence>
<keyword evidence="3" id="KW-0012">Acyltransferase</keyword>
<evidence type="ECO:0000259" key="5">
    <source>
        <dbReference type="SMART" id="SM00563"/>
    </source>
</evidence>
<dbReference type="SMART" id="SM00563">
    <property type="entry name" value="PlsC"/>
    <property type="match status" value="1"/>
</dbReference>